<feature type="region of interest" description="Disordered" evidence="1">
    <location>
        <begin position="234"/>
        <end position="267"/>
    </location>
</feature>
<dbReference type="Gene3D" id="1.10.472.10">
    <property type="entry name" value="Cyclin-like"/>
    <property type="match status" value="1"/>
</dbReference>
<feature type="region of interest" description="Disordered" evidence="1">
    <location>
        <begin position="501"/>
        <end position="559"/>
    </location>
</feature>
<dbReference type="InterPro" id="IPR013922">
    <property type="entry name" value="Cyclin_PHO80-like"/>
</dbReference>
<comment type="caution">
    <text evidence="3">The sequence shown here is derived from an EMBL/GenBank/DDBJ whole genome shotgun (WGS) entry which is preliminary data.</text>
</comment>
<dbReference type="InterPro" id="IPR036915">
    <property type="entry name" value="Cyclin-like_sf"/>
</dbReference>
<dbReference type="PANTHER" id="PTHR15615">
    <property type="match status" value="1"/>
</dbReference>
<dbReference type="InterPro" id="IPR006671">
    <property type="entry name" value="Cyclin_N"/>
</dbReference>
<organism evidence="3 4">
    <name type="scientific">Batrachochytrium salamandrivorans</name>
    <dbReference type="NCBI Taxonomy" id="1357716"/>
    <lineage>
        <taxon>Eukaryota</taxon>
        <taxon>Fungi</taxon>
        <taxon>Fungi incertae sedis</taxon>
        <taxon>Chytridiomycota</taxon>
        <taxon>Chytridiomycota incertae sedis</taxon>
        <taxon>Chytridiomycetes</taxon>
        <taxon>Rhizophydiales</taxon>
        <taxon>Rhizophydiales incertae sedis</taxon>
        <taxon>Batrachochytrium</taxon>
    </lineage>
</organism>
<protein>
    <recommendedName>
        <fullName evidence="2">Cyclin N-terminal domain-containing protein</fullName>
    </recommendedName>
</protein>
<evidence type="ECO:0000313" key="4">
    <source>
        <dbReference type="Proteomes" id="UP001648503"/>
    </source>
</evidence>
<feature type="domain" description="Cyclin N-terminal" evidence="2">
    <location>
        <begin position="358"/>
        <end position="453"/>
    </location>
</feature>
<evidence type="ECO:0000259" key="2">
    <source>
        <dbReference type="Pfam" id="PF00134"/>
    </source>
</evidence>
<proteinExistence type="predicted"/>
<feature type="compositionally biased region" description="Polar residues" evidence="1">
    <location>
        <begin position="111"/>
        <end position="129"/>
    </location>
</feature>
<feature type="compositionally biased region" description="Pro residues" evidence="1">
    <location>
        <begin position="776"/>
        <end position="785"/>
    </location>
</feature>
<evidence type="ECO:0000256" key="1">
    <source>
        <dbReference type="SAM" id="MobiDB-lite"/>
    </source>
</evidence>
<dbReference type="EMBL" id="JAFCIX010000037">
    <property type="protein sequence ID" value="KAH6600428.1"/>
    <property type="molecule type" value="Genomic_DNA"/>
</dbReference>
<keyword evidence="4" id="KW-1185">Reference proteome</keyword>
<feature type="compositionally biased region" description="Low complexity" evidence="1">
    <location>
        <begin position="745"/>
        <end position="756"/>
    </location>
</feature>
<reference evidence="3 4" key="1">
    <citation type="submission" date="2021-02" db="EMBL/GenBank/DDBJ databases">
        <title>Variation within the Batrachochytrium salamandrivorans European outbreak.</title>
        <authorList>
            <person name="Kelly M."/>
            <person name="Pasmans F."/>
            <person name="Shea T.P."/>
            <person name="Munoz J.F."/>
            <person name="Carranza S."/>
            <person name="Cuomo C.A."/>
            <person name="Martel A."/>
        </authorList>
    </citation>
    <scope>NUCLEOTIDE SEQUENCE [LARGE SCALE GENOMIC DNA]</scope>
    <source>
        <strain evidence="3 4">AMFP18/2</strain>
    </source>
</reference>
<feature type="compositionally biased region" description="Polar residues" evidence="1">
    <location>
        <begin position="718"/>
        <end position="744"/>
    </location>
</feature>
<dbReference type="SUPFAM" id="SSF47954">
    <property type="entry name" value="Cyclin-like"/>
    <property type="match status" value="1"/>
</dbReference>
<sequence>MDGVDNSMNDLMLSTFVTQNERHHLISDHMEPQQPQCRVVVKPMSTANSSEIKSKNMQHKQHATSSVVPRKIWAPPFPSSLSIPISQSRPVHNRTESTPVLYHGVEGGRQRPNSQSYQQKPSMSASPQFPLNNQVRASVHLQSKGEPLQPSYVSFQSGAAHNYHSVVPSTLSSNTSEGKDLMNTGRYLNGLMHAASHNSYSERGHSDTTGIGGHMGVSPASIWLSEDYVPFPSEDCSNLQRTSNEAKEPTTQERRQPHQNRTTSNTNANSVVQMEVAKDPSKAIRVEEEHQQPPWIPLCGDSMYRQSPASSDIFLKPPLMSATGRIRRKGELMLYASTFIEKLFSCGMTLPEGSSVSLHSFLNTIMIRTRLSGNTLMTAFLYLDRLKKNHPRCKGSPGSAHRLILSAVILAAKYLYDDTFDNTAWATVSSGLFYLGQVNHMEMEMLQFLDFKLYVSSAYWQSFYATIDKDIEEWQATYATNNTPATPTGYAAVPSPASRMMPGNGGVGSMHGPAANHHSGESSSVADPTTATTTLNAKPRSLPPDCSETPGPNIQAGGDSMHWVSTPSRTAHLKANIQESTHVSTTAQIPSVNAHITAQRDQNITTQDLQMSNETNESIKPYRISRLPSQTHRLPGKQYQAHQAIALNVQNAHTQQQTTPRYPGGHMHEFNGIQSTPPETHTYVARAVEPLRFDPHHSMASRSSPQPPSYVYDASPSFRESNMQSNTQFRSAINGQQPPNGQFYQPSPQQQPNISSKNTSQRHRPLRPQNGGSSRPPLPSNPPPYTMANRYAYLNQSYYQGQPHRPPNTRQPQMASGGRQENQQYLGRPSSMLQIPPQI</sequence>
<dbReference type="Pfam" id="PF00134">
    <property type="entry name" value="Cyclin_N"/>
    <property type="match status" value="1"/>
</dbReference>
<feature type="compositionally biased region" description="Basic and acidic residues" evidence="1">
    <location>
        <begin position="244"/>
        <end position="256"/>
    </location>
</feature>
<dbReference type="CDD" id="cd20557">
    <property type="entry name" value="CYCLIN_ScPCL1-like"/>
    <property type="match status" value="1"/>
</dbReference>
<dbReference type="Proteomes" id="UP001648503">
    <property type="component" value="Unassembled WGS sequence"/>
</dbReference>
<accession>A0ABQ8FLN7</accession>
<feature type="region of interest" description="Disordered" evidence="1">
    <location>
        <begin position="103"/>
        <end position="129"/>
    </location>
</feature>
<gene>
    <name evidence="3" type="ORF">BASA50_002325</name>
</gene>
<feature type="region of interest" description="Disordered" evidence="1">
    <location>
        <begin position="695"/>
        <end position="839"/>
    </location>
</feature>
<name>A0ABQ8FLN7_9FUNG</name>
<feature type="compositionally biased region" description="Polar residues" evidence="1">
    <location>
        <begin position="521"/>
        <end position="536"/>
    </location>
</feature>
<evidence type="ECO:0000313" key="3">
    <source>
        <dbReference type="EMBL" id="KAH6600428.1"/>
    </source>
</evidence>
<feature type="compositionally biased region" description="Polar residues" evidence="1">
    <location>
        <begin position="808"/>
        <end position="825"/>
    </location>
</feature>
<dbReference type="PANTHER" id="PTHR15615:SF108">
    <property type="entry name" value="PROTEIN CNPPD1"/>
    <property type="match status" value="1"/>
</dbReference>